<dbReference type="EMBL" id="AGBM01000001">
    <property type="protein sequence ID" value="EJL05377.1"/>
    <property type="molecule type" value="Genomic_DNA"/>
</dbReference>
<gene>
    <name evidence="1" type="ORF">PflQ2_1686</name>
</gene>
<dbReference type="PATRIC" id="fig|1038922.3.peg.3840"/>
<dbReference type="InterPro" id="IPR011006">
    <property type="entry name" value="CheY-like_superfamily"/>
</dbReference>
<dbReference type="HOGENOM" id="CLU_132092_0_0_6"/>
<reference evidence="1" key="1">
    <citation type="journal article" date="2012" name="PLoS Genet.">
        <title>Comparative Genomics of Plant-Associated Pseudomonas spp.: Insights into Diversity and Inheritance of Traits Involved in Multitrophic Interactions.</title>
        <authorList>
            <person name="Loper J.E."/>
            <person name="Hassan K.A."/>
            <person name="Mavrodi D.V."/>
            <person name="Davis E.W.II."/>
            <person name="Lim C.K."/>
            <person name="Shaffer B.T."/>
            <person name="Elbourne L.D."/>
            <person name="Stockwell V.O."/>
            <person name="Hartney S.L."/>
            <person name="Breakwell K."/>
            <person name="Henkels M.D."/>
            <person name="Tetu S.G."/>
            <person name="Rangel L.I."/>
            <person name="Kidarsa T.A."/>
            <person name="Wilson N.L."/>
            <person name="van de Mortel J.E."/>
            <person name="Song C."/>
            <person name="Blumhagen R."/>
            <person name="Radune D."/>
            <person name="Hostetler J.B."/>
            <person name="Brinkac L.M."/>
            <person name="Durkin A.S."/>
            <person name="Kluepfel D.A."/>
            <person name="Wechter W.P."/>
            <person name="Anderson A.J."/>
            <person name="Kim Y.C."/>
            <person name="Pierson L.S.III."/>
            <person name="Pierson E.A."/>
            <person name="Lindow S.E."/>
            <person name="Kobayashi D.Y."/>
            <person name="Raaijmakers J.M."/>
            <person name="Weller D.M."/>
            <person name="Thomashow L.S."/>
            <person name="Allen A.E."/>
            <person name="Paulsen I.T."/>
        </authorList>
    </citation>
    <scope>NUCLEOTIDE SEQUENCE [LARGE SCALE GENOMIC DNA]</scope>
    <source>
        <strain evidence="1">Q2-87</strain>
    </source>
</reference>
<dbReference type="Proteomes" id="UP000007289">
    <property type="component" value="Chromosome"/>
</dbReference>
<dbReference type="SUPFAM" id="SSF52172">
    <property type="entry name" value="CheY-like"/>
    <property type="match status" value="1"/>
</dbReference>
<name>J2MW31_PSEFQ</name>
<sequence length="144" mass="16206">MPNKALRILIADKQHTHRIVLERLFNQQGYFRIVPVSDMQELLTLVGYDGDPFDLVVVNAGLANGVLDLHEFIIDNPQIRHAMVYNAPQVGRSSVPVARRSSLHLSHAPLPDRASLQRLMERVDRPASEPLQSWDQALRQGRGG</sequence>
<dbReference type="RefSeq" id="WP_003179673.1">
    <property type="nucleotide sequence ID" value="NZ_CM001558.1"/>
</dbReference>
<evidence type="ECO:0008006" key="2">
    <source>
        <dbReference type="Google" id="ProtNLM"/>
    </source>
</evidence>
<dbReference type="eggNOG" id="ENOG5032CWI">
    <property type="taxonomic scope" value="Bacteria"/>
</dbReference>
<organism evidence="1">
    <name type="scientific">Pseudomonas fluorescens (strain Q2-87)</name>
    <dbReference type="NCBI Taxonomy" id="1038922"/>
    <lineage>
        <taxon>Bacteria</taxon>
        <taxon>Pseudomonadati</taxon>
        <taxon>Pseudomonadota</taxon>
        <taxon>Gammaproteobacteria</taxon>
        <taxon>Pseudomonadales</taxon>
        <taxon>Pseudomonadaceae</taxon>
        <taxon>Pseudomonas</taxon>
    </lineage>
</organism>
<proteinExistence type="predicted"/>
<accession>J2MW31</accession>
<comment type="caution">
    <text evidence="1">The sequence shown here is derived from an EMBL/GenBank/DDBJ whole genome shotgun (WGS) entry which is preliminary data.</text>
</comment>
<dbReference type="AlphaFoldDB" id="J2MW31"/>
<dbReference type="Gene3D" id="3.40.50.2300">
    <property type="match status" value="1"/>
</dbReference>
<protein>
    <recommendedName>
        <fullName evidence="2">Chemotaxis protein CheY</fullName>
    </recommendedName>
</protein>
<evidence type="ECO:0000313" key="1">
    <source>
        <dbReference type="EMBL" id="EJL05377.1"/>
    </source>
</evidence>